<dbReference type="Pfam" id="PF02574">
    <property type="entry name" value="S-methyl_trans"/>
    <property type="match status" value="1"/>
</dbReference>
<dbReference type="GO" id="GO:0008898">
    <property type="term" value="F:S-adenosylmethionine-homocysteine S-methyltransferase activity"/>
    <property type="evidence" value="ECO:0007669"/>
    <property type="project" value="TreeGrafter"/>
</dbReference>
<dbReference type="SUPFAM" id="SSF82282">
    <property type="entry name" value="Homocysteine S-methyltransferase"/>
    <property type="match status" value="1"/>
</dbReference>
<keyword evidence="3 5" id="KW-0479">Metal-binding</keyword>
<keyword evidence="1 5" id="KW-0489">Methyltransferase</keyword>
<name>A0A8H3TP48_9TREE</name>
<comment type="caution">
    <text evidence="7">The sequence shown here is derived from an EMBL/GenBank/DDBJ whole genome shotgun (WGS) entry which is preliminary data.</text>
</comment>
<dbReference type="AlphaFoldDB" id="A0A8H3TP48"/>
<dbReference type="Gene3D" id="3.20.20.330">
    <property type="entry name" value="Homocysteine-binding-like domain"/>
    <property type="match status" value="1"/>
</dbReference>
<evidence type="ECO:0000256" key="3">
    <source>
        <dbReference type="ARBA" id="ARBA00022723"/>
    </source>
</evidence>
<dbReference type="GO" id="GO:0033528">
    <property type="term" value="P:S-methylmethionine cycle"/>
    <property type="evidence" value="ECO:0007669"/>
    <property type="project" value="TreeGrafter"/>
</dbReference>
<dbReference type="OrthoDB" id="261426at2759"/>
<dbReference type="PANTHER" id="PTHR46015">
    <property type="entry name" value="ZGC:172121"/>
    <property type="match status" value="1"/>
</dbReference>
<evidence type="ECO:0000313" key="8">
    <source>
        <dbReference type="Proteomes" id="UP000620104"/>
    </source>
</evidence>
<feature type="binding site" evidence="5">
    <location>
        <position position="265"/>
    </location>
    <ligand>
        <name>Zn(2+)</name>
        <dbReference type="ChEBI" id="CHEBI:29105"/>
    </ligand>
</feature>
<keyword evidence="8" id="KW-1185">Reference proteome</keyword>
<dbReference type="GO" id="GO:0046872">
    <property type="term" value="F:metal ion binding"/>
    <property type="evidence" value="ECO:0007669"/>
    <property type="project" value="UniProtKB-KW"/>
</dbReference>
<feature type="domain" description="Hcy-binding" evidence="6">
    <location>
        <begin position="1"/>
        <end position="387"/>
    </location>
</feature>
<evidence type="ECO:0000256" key="5">
    <source>
        <dbReference type="PROSITE-ProRule" id="PRU00333"/>
    </source>
</evidence>
<dbReference type="PROSITE" id="PS50970">
    <property type="entry name" value="HCY"/>
    <property type="match status" value="1"/>
</dbReference>
<keyword evidence="4 5" id="KW-0862">Zinc</keyword>
<dbReference type="GO" id="GO:0032259">
    <property type="term" value="P:methylation"/>
    <property type="evidence" value="ECO:0007669"/>
    <property type="project" value="UniProtKB-KW"/>
</dbReference>
<evidence type="ECO:0000259" key="6">
    <source>
        <dbReference type="PROSITE" id="PS50970"/>
    </source>
</evidence>
<dbReference type="EMBL" id="BLZA01000009">
    <property type="protein sequence ID" value="GHJ84637.1"/>
    <property type="molecule type" value="Genomic_DNA"/>
</dbReference>
<organism evidence="7 8">
    <name type="scientific">Naganishia liquefaciens</name>
    <dbReference type="NCBI Taxonomy" id="104408"/>
    <lineage>
        <taxon>Eukaryota</taxon>
        <taxon>Fungi</taxon>
        <taxon>Dikarya</taxon>
        <taxon>Basidiomycota</taxon>
        <taxon>Agaricomycotina</taxon>
        <taxon>Tremellomycetes</taxon>
        <taxon>Filobasidiales</taxon>
        <taxon>Filobasidiaceae</taxon>
        <taxon>Naganishia</taxon>
    </lineage>
</organism>
<reference evidence="7" key="1">
    <citation type="submission" date="2020-07" db="EMBL/GenBank/DDBJ databases">
        <title>Draft Genome Sequence of a Deep-Sea Yeast, Naganishia (Cryptococcus) liquefaciens strain N6.</title>
        <authorList>
            <person name="Han Y.W."/>
            <person name="Kajitani R."/>
            <person name="Morimoto H."/>
            <person name="Parhat M."/>
            <person name="Tsubouchi H."/>
            <person name="Bakenova O."/>
            <person name="Ogata M."/>
            <person name="Argunhan B."/>
            <person name="Aoki R."/>
            <person name="Kajiwara S."/>
            <person name="Itoh T."/>
            <person name="Iwasaki H."/>
        </authorList>
    </citation>
    <scope>NUCLEOTIDE SEQUENCE</scope>
    <source>
        <strain evidence="7">N6</strain>
    </source>
</reference>
<dbReference type="InterPro" id="IPR051486">
    <property type="entry name" value="Hcy_S-methyltransferase"/>
</dbReference>
<dbReference type="PANTHER" id="PTHR46015:SF1">
    <property type="entry name" value="HOMOCYSTEINE S-METHYLTRANSFERASE-LIKE ISOFORM 1"/>
    <property type="match status" value="1"/>
</dbReference>
<gene>
    <name evidence="7" type="ORF">NliqN6_1039</name>
</gene>
<proteinExistence type="predicted"/>
<evidence type="ECO:0000256" key="2">
    <source>
        <dbReference type="ARBA" id="ARBA00022679"/>
    </source>
</evidence>
<dbReference type="InterPro" id="IPR036589">
    <property type="entry name" value="HCY_dom_sf"/>
</dbReference>
<dbReference type="GO" id="GO:0009086">
    <property type="term" value="P:methionine biosynthetic process"/>
    <property type="evidence" value="ECO:0007669"/>
    <property type="project" value="TreeGrafter"/>
</dbReference>
<evidence type="ECO:0000256" key="1">
    <source>
        <dbReference type="ARBA" id="ARBA00022603"/>
    </source>
</evidence>
<evidence type="ECO:0000313" key="7">
    <source>
        <dbReference type="EMBL" id="GHJ84637.1"/>
    </source>
</evidence>
<sequence>MPSRFLILDGGLGTTLEDSGFSVSSKLWSSDPALHEAVQTVHEGFLNAGADMVSTSTYQACDSLYLDNGFNKEQASELMRGAVGIARQAISKAGTNGKREIGLSLGPFGATLSPGQEYSGYYPPPWGPQGFVLDGSNRNSFNDAEGSQSISQSISALKDFHLSRLRVYAEDEATWRAIDWIMFETIPLLREGQAIRLAVESLYRELGDRYPSNDRNAWWKKPYWTSFVFPDGKAPEGSSVNEIVQTMFAGETPDTVYPSAIGINCTSPAYIRGLTEQMSQRMAVILEESDETNLVRQSPPAFVLYPDGGLVYDVVTRTWHAPKNAPSVDSAASGEDSWARNVGQVAKWAAEQEYPAKEGSQPVWRQVLVGGCCKSGYAEIAGLRQELQ</sequence>
<protein>
    <recommendedName>
        <fullName evidence="6">Hcy-binding domain-containing protein</fullName>
    </recommendedName>
</protein>
<keyword evidence="2 5" id="KW-0808">Transferase</keyword>
<feature type="binding site" evidence="5">
    <location>
        <position position="373"/>
    </location>
    <ligand>
        <name>Zn(2+)</name>
        <dbReference type="ChEBI" id="CHEBI:29105"/>
    </ligand>
</feature>
<accession>A0A8H3TP48</accession>
<dbReference type="Proteomes" id="UP000620104">
    <property type="component" value="Unassembled WGS sequence"/>
</dbReference>
<evidence type="ECO:0000256" key="4">
    <source>
        <dbReference type="ARBA" id="ARBA00022833"/>
    </source>
</evidence>
<comment type="cofactor">
    <cofactor evidence="5">
        <name>Zn(2+)</name>
        <dbReference type="ChEBI" id="CHEBI:29105"/>
    </cofactor>
</comment>
<feature type="binding site" evidence="5">
    <location>
        <position position="372"/>
    </location>
    <ligand>
        <name>Zn(2+)</name>
        <dbReference type="ChEBI" id="CHEBI:29105"/>
    </ligand>
</feature>
<dbReference type="InterPro" id="IPR003726">
    <property type="entry name" value="HCY_dom"/>
</dbReference>